<accession>A0A4R6XXU1</accession>
<organism evidence="2 3">
    <name type="scientific">Marinicella litoralis</name>
    <dbReference type="NCBI Taxonomy" id="644220"/>
    <lineage>
        <taxon>Bacteria</taxon>
        <taxon>Pseudomonadati</taxon>
        <taxon>Pseudomonadota</taxon>
        <taxon>Gammaproteobacteria</taxon>
        <taxon>Lysobacterales</taxon>
        <taxon>Marinicellaceae</taxon>
        <taxon>Marinicella</taxon>
    </lineage>
</organism>
<comment type="caution">
    <text evidence="2">The sequence shown here is derived from an EMBL/GenBank/DDBJ whole genome shotgun (WGS) entry which is preliminary data.</text>
</comment>
<dbReference type="Proteomes" id="UP000295724">
    <property type="component" value="Unassembled WGS sequence"/>
</dbReference>
<sequence length="94" mass="10469">MNDSFLAEILAYKKPLDEATFNATVMDQIKKAHQMRRMIVACFSLMGVFLTAMYLLTVMPAGLAPKLLTPTNGLLLSSIGLFVIWLWTVELSSD</sequence>
<dbReference type="RefSeq" id="WP_099018050.1">
    <property type="nucleotide sequence ID" value="NZ_NIHB01000001.1"/>
</dbReference>
<proteinExistence type="predicted"/>
<feature type="transmembrane region" description="Helical" evidence="1">
    <location>
        <begin position="38"/>
        <end position="59"/>
    </location>
</feature>
<feature type="transmembrane region" description="Helical" evidence="1">
    <location>
        <begin position="71"/>
        <end position="89"/>
    </location>
</feature>
<name>A0A4R6XXU1_9GAMM</name>
<keyword evidence="3" id="KW-1185">Reference proteome</keyword>
<dbReference type="OrthoDB" id="9975671at2"/>
<keyword evidence="1" id="KW-1133">Transmembrane helix</keyword>
<evidence type="ECO:0000313" key="3">
    <source>
        <dbReference type="Proteomes" id="UP000295724"/>
    </source>
</evidence>
<protein>
    <submittedName>
        <fullName evidence="2">Uncharacterized protein</fullName>
    </submittedName>
</protein>
<dbReference type="EMBL" id="SNZB01000001">
    <property type="protein sequence ID" value="TDR23300.1"/>
    <property type="molecule type" value="Genomic_DNA"/>
</dbReference>
<keyword evidence="1" id="KW-0812">Transmembrane</keyword>
<evidence type="ECO:0000256" key="1">
    <source>
        <dbReference type="SAM" id="Phobius"/>
    </source>
</evidence>
<reference evidence="2 3" key="1">
    <citation type="submission" date="2019-03" db="EMBL/GenBank/DDBJ databases">
        <title>Genomic Encyclopedia of Type Strains, Phase IV (KMG-IV): sequencing the most valuable type-strain genomes for metagenomic binning, comparative biology and taxonomic classification.</title>
        <authorList>
            <person name="Goeker M."/>
        </authorList>
    </citation>
    <scope>NUCLEOTIDE SEQUENCE [LARGE SCALE GENOMIC DNA]</scope>
    <source>
        <strain evidence="2 3">DSM 25488</strain>
    </source>
</reference>
<gene>
    <name evidence="2" type="ORF">C8D91_0160</name>
</gene>
<keyword evidence="1" id="KW-0472">Membrane</keyword>
<dbReference type="AlphaFoldDB" id="A0A4R6XXU1"/>
<evidence type="ECO:0000313" key="2">
    <source>
        <dbReference type="EMBL" id="TDR23300.1"/>
    </source>
</evidence>